<proteinExistence type="predicted"/>
<evidence type="ECO:0000313" key="2">
    <source>
        <dbReference type="EMBL" id="KAK8506560.1"/>
    </source>
</evidence>
<organism evidence="2 3">
    <name type="scientific">Hibiscus sabdariffa</name>
    <name type="common">roselle</name>
    <dbReference type="NCBI Taxonomy" id="183260"/>
    <lineage>
        <taxon>Eukaryota</taxon>
        <taxon>Viridiplantae</taxon>
        <taxon>Streptophyta</taxon>
        <taxon>Embryophyta</taxon>
        <taxon>Tracheophyta</taxon>
        <taxon>Spermatophyta</taxon>
        <taxon>Magnoliopsida</taxon>
        <taxon>eudicotyledons</taxon>
        <taxon>Gunneridae</taxon>
        <taxon>Pentapetalae</taxon>
        <taxon>rosids</taxon>
        <taxon>malvids</taxon>
        <taxon>Malvales</taxon>
        <taxon>Malvaceae</taxon>
        <taxon>Malvoideae</taxon>
        <taxon>Hibiscus</taxon>
    </lineage>
</organism>
<evidence type="ECO:0000313" key="3">
    <source>
        <dbReference type="Proteomes" id="UP001472677"/>
    </source>
</evidence>
<keyword evidence="1" id="KW-1133">Transmembrane helix</keyword>
<sequence>MAMALGQQQQSYNSRSSHASYGPLMAVLLVILILGIVACRIARLCKHIGDGHYETESWIETKCSSCIDGRIGSPQHQQPQSPRNPNA</sequence>
<gene>
    <name evidence="2" type="ORF">V6N12_073515</name>
</gene>
<evidence type="ECO:0000256" key="1">
    <source>
        <dbReference type="SAM" id="Phobius"/>
    </source>
</evidence>
<dbReference type="Proteomes" id="UP001472677">
    <property type="component" value="Unassembled WGS sequence"/>
</dbReference>
<dbReference type="EMBL" id="JBBPBM010000117">
    <property type="protein sequence ID" value="KAK8506560.1"/>
    <property type="molecule type" value="Genomic_DNA"/>
</dbReference>
<dbReference type="PANTHER" id="PTHR33429">
    <property type="entry name" value="OS02G0708000 PROTEIN-RELATED"/>
    <property type="match status" value="1"/>
</dbReference>
<keyword evidence="3" id="KW-1185">Reference proteome</keyword>
<protein>
    <submittedName>
        <fullName evidence="2">Uncharacterized protein</fullName>
    </submittedName>
</protein>
<name>A0ABR2BJ54_9ROSI</name>
<accession>A0ABR2BJ54</accession>
<comment type="caution">
    <text evidence="2">The sequence shown here is derived from an EMBL/GenBank/DDBJ whole genome shotgun (WGS) entry which is preliminary data.</text>
</comment>
<keyword evidence="1" id="KW-0472">Membrane</keyword>
<dbReference type="PANTHER" id="PTHR33429:SF24">
    <property type="entry name" value="EXPRESSED PROTEIN"/>
    <property type="match status" value="1"/>
</dbReference>
<feature type="transmembrane region" description="Helical" evidence="1">
    <location>
        <begin position="20"/>
        <end position="39"/>
    </location>
</feature>
<keyword evidence="1" id="KW-0812">Transmembrane</keyword>
<reference evidence="2 3" key="1">
    <citation type="journal article" date="2024" name="G3 (Bethesda)">
        <title>Genome assembly of Hibiscus sabdariffa L. provides insights into metabolisms of medicinal natural products.</title>
        <authorList>
            <person name="Kim T."/>
        </authorList>
    </citation>
    <scope>NUCLEOTIDE SEQUENCE [LARGE SCALE GENOMIC DNA]</scope>
    <source>
        <strain evidence="2">TK-2024</strain>
        <tissue evidence="2">Old leaves</tissue>
    </source>
</reference>